<protein>
    <submittedName>
        <fullName evidence="2">Uncharacterized protein</fullName>
    </submittedName>
</protein>
<reference evidence="2 3" key="1">
    <citation type="journal article" date="2016" name="Nat. Commun.">
        <title>Extremotolerant tardigrade genome and improved radiotolerance of human cultured cells by tardigrade-unique protein.</title>
        <authorList>
            <person name="Hashimoto T."/>
            <person name="Horikawa D.D."/>
            <person name="Saito Y."/>
            <person name="Kuwahara H."/>
            <person name="Kozuka-Hata H."/>
            <person name="Shin-I T."/>
            <person name="Minakuchi Y."/>
            <person name="Ohishi K."/>
            <person name="Motoyama A."/>
            <person name="Aizu T."/>
            <person name="Enomoto A."/>
            <person name="Kondo K."/>
            <person name="Tanaka S."/>
            <person name="Hara Y."/>
            <person name="Koshikawa S."/>
            <person name="Sagara H."/>
            <person name="Miura T."/>
            <person name="Yokobori S."/>
            <person name="Miyagawa K."/>
            <person name="Suzuki Y."/>
            <person name="Kubo T."/>
            <person name="Oyama M."/>
            <person name="Kohara Y."/>
            <person name="Fujiyama A."/>
            <person name="Arakawa K."/>
            <person name="Katayama T."/>
            <person name="Toyoda A."/>
            <person name="Kunieda T."/>
        </authorList>
    </citation>
    <scope>NUCLEOTIDE SEQUENCE [LARGE SCALE GENOMIC DNA]</scope>
    <source>
        <strain evidence="2 3">YOKOZUNA-1</strain>
    </source>
</reference>
<accession>A0A1D1VE26</accession>
<keyword evidence="3" id="KW-1185">Reference proteome</keyword>
<evidence type="ECO:0000256" key="1">
    <source>
        <dbReference type="SAM" id="MobiDB-lite"/>
    </source>
</evidence>
<name>A0A1D1VE26_RAMVA</name>
<organism evidence="2 3">
    <name type="scientific">Ramazzottius varieornatus</name>
    <name type="common">Water bear</name>
    <name type="synonym">Tardigrade</name>
    <dbReference type="NCBI Taxonomy" id="947166"/>
    <lineage>
        <taxon>Eukaryota</taxon>
        <taxon>Metazoa</taxon>
        <taxon>Ecdysozoa</taxon>
        <taxon>Tardigrada</taxon>
        <taxon>Eutardigrada</taxon>
        <taxon>Parachela</taxon>
        <taxon>Hypsibioidea</taxon>
        <taxon>Ramazzottiidae</taxon>
        <taxon>Ramazzottius</taxon>
    </lineage>
</organism>
<dbReference type="AlphaFoldDB" id="A0A1D1VE26"/>
<proteinExistence type="predicted"/>
<dbReference type="EMBL" id="BDGG01000003">
    <property type="protein sequence ID" value="GAU96768.1"/>
    <property type="molecule type" value="Genomic_DNA"/>
</dbReference>
<feature type="compositionally biased region" description="Low complexity" evidence="1">
    <location>
        <begin position="319"/>
        <end position="335"/>
    </location>
</feature>
<feature type="compositionally biased region" description="Pro residues" evidence="1">
    <location>
        <begin position="336"/>
        <end position="350"/>
    </location>
</feature>
<sequence length="350" mass="38458">MGDKGSAAGGANKGATGGKEQLGAVVKDSKDLKAQESDDDLHEDRIVREILALAKAEVVTSYTATTKAFEIMTGTKPTAGESRNIHLRLSALEVLKPFLSDLTISAVGVGKGVIHELHTKRGLGKFLRSYRTDHHLPSVLTTLRFEHITIRFDDLRNVLPPSVKTLHFAACTIKEINVETTPNGRAFRHVSDSQHLEEDTIVLDILPTDDGNFPALGRAMFKRINAKFEHDEDWDDFVRWLATTIEETKNKSKKNQAWKAAEFWNKTLRQQDLNVPMPKSDSEWYSFFQTADRLAVKDMSAIIGGRFRKPRPPKTGGLPPKNTTPGAPGTPGASGTPPPAGTTPPPPKPK</sequence>
<evidence type="ECO:0000313" key="3">
    <source>
        <dbReference type="Proteomes" id="UP000186922"/>
    </source>
</evidence>
<feature type="compositionally biased region" description="Gly residues" evidence="1">
    <location>
        <begin position="7"/>
        <end position="17"/>
    </location>
</feature>
<dbReference type="OrthoDB" id="10643420at2759"/>
<gene>
    <name evidence="2" type="primary">RvY_08160-1</name>
    <name evidence="2" type="synonym">RvY_08160.1</name>
    <name evidence="2" type="ORF">RvY_08160</name>
</gene>
<feature type="region of interest" description="Disordered" evidence="1">
    <location>
        <begin position="1"/>
        <end position="38"/>
    </location>
</feature>
<feature type="region of interest" description="Disordered" evidence="1">
    <location>
        <begin position="304"/>
        <end position="350"/>
    </location>
</feature>
<feature type="compositionally biased region" description="Basic and acidic residues" evidence="1">
    <location>
        <begin position="27"/>
        <end position="38"/>
    </location>
</feature>
<dbReference type="Proteomes" id="UP000186922">
    <property type="component" value="Unassembled WGS sequence"/>
</dbReference>
<evidence type="ECO:0000313" key="2">
    <source>
        <dbReference type="EMBL" id="GAU96768.1"/>
    </source>
</evidence>
<comment type="caution">
    <text evidence="2">The sequence shown here is derived from an EMBL/GenBank/DDBJ whole genome shotgun (WGS) entry which is preliminary data.</text>
</comment>